<proteinExistence type="predicted"/>
<evidence type="ECO:0000313" key="2">
    <source>
        <dbReference type="Proteomes" id="UP000007599"/>
    </source>
</evidence>
<name>H8XUB0_FLAIG</name>
<dbReference type="PATRIC" id="fig|1094466.5.peg.901"/>
<sequence>MNVSKLKILLPIVVVLVLSFVSTENKRMLQDETILKGDSGFVSFKVGKKYLLEVKKNDTIDIPIESINKNDTLGKFYKKENSSNFILFLKDILNKTSPCQFILEVDSNGKIVKSERYVNGFYLCCWNNHLDGFGKINDYFYLKSCGTGSAFCATQLYIFKEVIPQDDLNPIIKGLFNGTCYFAKNKLKACVLDSKIETKPNSLLFHYEYKKGISRNGKRYKEIENFDVEYTLIDKKWIANDTLKLNKIQY</sequence>
<protein>
    <submittedName>
        <fullName evidence="1">Uncharacterized protein</fullName>
    </submittedName>
</protein>
<reference evidence="2" key="2">
    <citation type="submission" date="2012-03" db="EMBL/GenBank/DDBJ databases">
        <title>Complete genome sequence of Flavobacterium indicum GPTSA100-9T, isolated from warm spring water.</title>
        <authorList>
            <person name="Barbier P."/>
            <person name="Houel A."/>
            <person name="Loux V."/>
            <person name="Poulain J."/>
            <person name="Bernardet J.-F."/>
            <person name="Touchon M."/>
            <person name="Duchaud E."/>
        </authorList>
    </citation>
    <scope>NUCLEOTIDE SEQUENCE [LARGE SCALE GENOMIC DNA]</scope>
    <source>
        <strain evidence="2">DSM 17447 / CIP 109464 / GPTSA100-9</strain>
    </source>
</reference>
<dbReference type="RefSeq" id="WP_014388034.1">
    <property type="nucleotide sequence ID" value="NC_017025.1"/>
</dbReference>
<dbReference type="KEGG" id="fin:KQS_04610"/>
<keyword evidence="2" id="KW-1185">Reference proteome</keyword>
<accession>H8XUB0</accession>
<dbReference type="eggNOG" id="ENOG5030Z9P">
    <property type="taxonomic scope" value="Bacteria"/>
</dbReference>
<dbReference type="HOGENOM" id="CLU_1110142_0_0_10"/>
<reference evidence="1 2" key="1">
    <citation type="journal article" date="2012" name="J. Bacteriol.">
        <title>Complete Genome Sequence of Flavobacterium indicum GPSTA100-9T, Isolated from Warm Spring Water.</title>
        <authorList>
            <person name="Barbier P."/>
            <person name="Houel A."/>
            <person name="Loux V."/>
            <person name="Poulain J."/>
            <person name="Bernardet J.F."/>
            <person name="Touchon M."/>
            <person name="Duchaud E."/>
        </authorList>
    </citation>
    <scope>NUCLEOTIDE SEQUENCE [LARGE SCALE GENOMIC DNA]</scope>
    <source>
        <strain evidence="2">DSM 17447 / CIP 109464 / GPTSA100-9</strain>
    </source>
</reference>
<evidence type="ECO:0000313" key="1">
    <source>
        <dbReference type="EMBL" id="CCG52893.1"/>
    </source>
</evidence>
<dbReference type="OrthoDB" id="1367272at2"/>
<organism evidence="1 2">
    <name type="scientific">Flavobacterium indicum (strain DSM 17447 / CIP 109464 / GPTSA100-9)</name>
    <dbReference type="NCBI Taxonomy" id="1094466"/>
    <lineage>
        <taxon>Bacteria</taxon>
        <taxon>Pseudomonadati</taxon>
        <taxon>Bacteroidota</taxon>
        <taxon>Flavobacteriia</taxon>
        <taxon>Flavobacteriales</taxon>
        <taxon>Flavobacteriaceae</taxon>
        <taxon>Flavobacterium</taxon>
    </lineage>
</organism>
<dbReference type="STRING" id="1094466.KQS_04610"/>
<gene>
    <name evidence="1" type="ordered locus">KQS_04610</name>
</gene>
<dbReference type="AlphaFoldDB" id="H8XUB0"/>
<dbReference type="EMBL" id="HE774682">
    <property type="protein sequence ID" value="CCG52893.1"/>
    <property type="molecule type" value="Genomic_DNA"/>
</dbReference>
<dbReference type="Proteomes" id="UP000007599">
    <property type="component" value="Chromosome I"/>
</dbReference>